<evidence type="ECO:0000256" key="2">
    <source>
        <dbReference type="ARBA" id="ARBA00022448"/>
    </source>
</evidence>
<gene>
    <name evidence="8" type="ORF">HELGO_WM35187</name>
</gene>
<evidence type="ECO:0000313" key="8">
    <source>
        <dbReference type="EMBL" id="CAA6803802.1"/>
    </source>
</evidence>
<keyword evidence="6 7" id="KW-0472">Membrane</keyword>
<keyword evidence="5 7" id="KW-1133">Transmembrane helix</keyword>
<keyword evidence="3" id="KW-1003">Cell membrane</keyword>
<proteinExistence type="predicted"/>
<dbReference type="GO" id="GO:0015297">
    <property type="term" value="F:antiporter activity"/>
    <property type="evidence" value="ECO:0007669"/>
    <property type="project" value="InterPro"/>
</dbReference>
<feature type="non-terminal residue" evidence="8">
    <location>
        <position position="75"/>
    </location>
</feature>
<reference evidence="8" key="1">
    <citation type="submission" date="2020-01" db="EMBL/GenBank/DDBJ databases">
        <authorList>
            <person name="Meier V. D."/>
            <person name="Meier V D."/>
        </authorList>
    </citation>
    <scope>NUCLEOTIDE SEQUENCE</scope>
    <source>
        <strain evidence="8">HLG_WM_MAG_03</strain>
    </source>
</reference>
<dbReference type="GO" id="GO:0005886">
    <property type="term" value="C:plasma membrane"/>
    <property type="evidence" value="ECO:0007669"/>
    <property type="project" value="UniProtKB-SubCell"/>
</dbReference>
<evidence type="ECO:0000256" key="6">
    <source>
        <dbReference type="ARBA" id="ARBA00023136"/>
    </source>
</evidence>
<evidence type="ECO:0000256" key="3">
    <source>
        <dbReference type="ARBA" id="ARBA00022475"/>
    </source>
</evidence>
<dbReference type="GO" id="GO:0042910">
    <property type="term" value="F:xenobiotic transmembrane transporter activity"/>
    <property type="evidence" value="ECO:0007669"/>
    <property type="project" value="InterPro"/>
</dbReference>
<feature type="transmembrane region" description="Helical" evidence="7">
    <location>
        <begin position="39"/>
        <end position="63"/>
    </location>
</feature>
<evidence type="ECO:0000256" key="5">
    <source>
        <dbReference type="ARBA" id="ARBA00022989"/>
    </source>
</evidence>
<keyword evidence="4 7" id="KW-0812">Transmembrane</keyword>
<dbReference type="AlphaFoldDB" id="A0A6S6SKB9"/>
<feature type="transmembrane region" description="Helical" evidence="7">
    <location>
        <begin position="12"/>
        <end position="33"/>
    </location>
</feature>
<dbReference type="PANTHER" id="PTHR43549">
    <property type="entry name" value="MULTIDRUG RESISTANCE PROTEIN YPNP-RELATED"/>
    <property type="match status" value="1"/>
</dbReference>
<name>A0A6S6SKB9_9BACT</name>
<evidence type="ECO:0000256" key="1">
    <source>
        <dbReference type="ARBA" id="ARBA00004651"/>
    </source>
</evidence>
<accession>A0A6S6SKB9</accession>
<dbReference type="InterPro" id="IPR002528">
    <property type="entry name" value="MATE_fam"/>
</dbReference>
<dbReference type="InterPro" id="IPR052031">
    <property type="entry name" value="Membrane_Transporter-Flippase"/>
</dbReference>
<dbReference type="PANTHER" id="PTHR43549:SF3">
    <property type="entry name" value="MULTIDRUG RESISTANCE PROTEIN YPNP-RELATED"/>
    <property type="match status" value="1"/>
</dbReference>
<evidence type="ECO:0000256" key="7">
    <source>
        <dbReference type="SAM" id="Phobius"/>
    </source>
</evidence>
<evidence type="ECO:0000256" key="4">
    <source>
        <dbReference type="ARBA" id="ARBA00022692"/>
    </source>
</evidence>
<dbReference type="Pfam" id="PF01554">
    <property type="entry name" value="MatE"/>
    <property type="match status" value="1"/>
</dbReference>
<dbReference type="EMBL" id="CACVAR010000120">
    <property type="protein sequence ID" value="CAA6803802.1"/>
    <property type="molecule type" value="Genomic_DNA"/>
</dbReference>
<protein>
    <submittedName>
        <fullName evidence="8">MATE family efflux transporter</fullName>
    </submittedName>
</protein>
<keyword evidence="2" id="KW-0813">Transport</keyword>
<comment type="subcellular location">
    <subcellularLocation>
        <location evidence="1">Cell membrane</location>
        <topology evidence="1">Multi-pass membrane protein</topology>
    </subcellularLocation>
</comment>
<sequence>MKKENELLTKDIRQLIIQIAIPSSIGMFFNTMYNVVDTFYVGQISTAAISALSYSFMVFFLLLSVSFGLSSAITA</sequence>
<organism evidence="8">
    <name type="scientific">uncultured Sulfurovum sp</name>
    <dbReference type="NCBI Taxonomy" id="269237"/>
    <lineage>
        <taxon>Bacteria</taxon>
        <taxon>Pseudomonadati</taxon>
        <taxon>Campylobacterota</taxon>
        <taxon>Epsilonproteobacteria</taxon>
        <taxon>Campylobacterales</taxon>
        <taxon>Sulfurovaceae</taxon>
        <taxon>Sulfurovum</taxon>
        <taxon>environmental samples</taxon>
    </lineage>
</organism>